<proteinExistence type="predicted"/>
<feature type="region of interest" description="Disordered" evidence="1">
    <location>
        <begin position="1"/>
        <end position="92"/>
    </location>
</feature>
<reference evidence="2 3" key="1">
    <citation type="submission" date="2013-11" db="EMBL/GenBank/DDBJ databases">
        <title>The Damaraland mole rat (Fukomys damarensis) genome and evolution of African mole rats.</title>
        <authorList>
            <person name="Gladyshev V.N."/>
            <person name="Fang X."/>
        </authorList>
    </citation>
    <scope>NUCLEOTIDE SEQUENCE [LARGE SCALE GENOMIC DNA]</scope>
    <source>
        <tissue evidence="2">Liver</tissue>
    </source>
</reference>
<evidence type="ECO:0000256" key="1">
    <source>
        <dbReference type="SAM" id="MobiDB-lite"/>
    </source>
</evidence>
<dbReference type="EMBL" id="KN122233">
    <property type="protein sequence ID" value="KFO31925.1"/>
    <property type="molecule type" value="Genomic_DNA"/>
</dbReference>
<name>A0A091DNQ8_FUKDA</name>
<gene>
    <name evidence="2" type="ORF">H920_06676</name>
</gene>
<dbReference type="AlphaFoldDB" id="A0A091DNQ8"/>
<dbReference type="Proteomes" id="UP000028990">
    <property type="component" value="Unassembled WGS sequence"/>
</dbReference>
<organism evidence="2 3">
    <name type="scientific">Fukomys damarensis</name>
    <name type="common">Damaraland mole rat</name>
    <name type="synonym">Cryptomys damarensis</name>
    <dbReference type="NCBI Taxonomy" id="885580"/>
    <lineage>
        <taxon>Eukaryota</taxon>
        <taxon>Metazoa</taxon>
        <taxon>Chordata</taxon>
        <taxon>Craniata</taxon>
        <taxon>Vertebrata</taxon>
        <taxon>Euteleostomi</taxon>
        <taxon>Mammalia</taxon>
        <taxon>Eutheria</taxon>
        <taxon>Euarchontoglires</taxon>
        <taxon>Glires</taxon>
        <taxon>Rodentia</taxon>
        <taxon>Hystricomorpha</taxon>
        <taxon>Bathyergidae</taxon>
        <taxon>Fukomys</taxon>
    </lineage>
</organism>
<protein>
    <submittedName>
        <fullName evidence="2">Uncharacterized protein</fullName>
    </submittedName>
</protein>
<accession>A0A091DNQ8</accession>
<evidence type="ECO:0000313" key="2">
    <source>
        <dbReference type="EMBL" id="KFO31925.1"/>
    </source>
</evidence>
<feature type="compositionally biased region" description="Basic and acidic residues" evidence="1">
    <location>
        <begin position="76"/>
        <end position="92"/>
    </location>
</feature>
<keyword evidence="3" id="KW-1185">Reference proteome</keyword>
<feature type="compositionally biased region" description="Low complexity" evidence="1">
    <location>
        <begin position="7"/>
        <end position="17"/>
    </location>
</feature>
<evidence type="ECO:0000313" key="3">
    <source>
        <dbReference type="Proteomes" id="UP000028990"/>
    </source>
</evidence>
<sequence>MTATRGSSASSAAPGASDAKEKARKAALGPEPVPKQLLNPDSRLYRLLAPGRHRFSTKPENQETVPGYRGYGRHVTKLERGRRREERREGQD</sequence>